<evidence type="ECO:0000313" key="2">
    <source>
        <dbReference type="EMBL" id="KAI7742921.1"/>
    </source>
</evidence>
<dbReference type="InterPro" id="IPR036047">
    <property type="entry name" value="F-box-like_dom_sf"/>
</dbReference>
<dbReference type="InterPro" id="IPR006566">
    <property type="entry name" value="FBD"/>
</dbReference>
<keyword evidence="3" id="KW-1185">Reference proteome</keyword>
<protein>
    <recommendedName>
        <fullName evidence="1">FBD domain-containing protein</fullName>
    </recommendedName>
</protein>
<evidence type="ECO:0000259" key="1">
    <source>
        <dbReference type="SMART" id="SM00579"/>
    </source>
</evidence>
<comment type="caution">
    <text evidence="2">The sequence shown here is derived from an EMBL/GenBank/DDBJ whole genome shotgun (WGS) entry which is preliminary data.</text>
</comment>
<accession>A0AAD5CJA2</accession>
<dbReference type="SMART" id="SM00579">
    <property type="entry name" value="FBD"/>
    <property type="match status" value="1"/>
</dbReference>
<dbReference type="InterPro" id="IPR001810">
    <property type="entry name" value="F-box_dom"/>
</dbReference>
<sequence>MDRISKLPIGVIETILCLLPIQEAARTSILSKEWRYHWLKIPKLAFDEDAFELSVLDQAVDRLSGWKVMTKRCRLFYAIFQVLLVHEGPIHEFILSMRVDGSYVEIDHILLHLSKKNTLKILKLDFKGIYSVPQRSCYRNMDVPGDSTIADFITCLLNIEYLSVWFDICLSFLPFPKELPTTLIHLKYLCMEGLWLRHKYGVPNLVLLIKSSPNLEKLKLEISVDDLFDESEMGSVTVDDYLDIMLRHLNDLEILHFSDEDNELDFVKLILAKSPVLKKASILLWDQFDKDERLHMSQILLSSPCASPVVKLSVS</sequence>
<dbReference type="PANTHER" id="PTHR31639">
    <property type="entry name" value="F-BOX PROTEIN-LIKE"/>
    <property type="match status" value="1"/>
</dbReference>
<dbReference type="PANTHER" id="PTHR31639:SF315">
    <property type="entry name" value="LEUCINE-RICH REPEAT DOMAIN SUPERFAMILY, F-BOX-LIKE DOMAIN SUPERFAMILY"/>
    <property type="match status" value="1"/>
</dbReference>
<proteinExistence type="predicted"/>
<dbReference type="SUPFAM" id="SSF81383">
    <property type="entry name" value="F-box domain"/>
    <property type="match status" value="1"/>
</dbReference>
<name>A0AAD5CJA2_AMBAR</name>
<reference evidence="2" key="1">
    <citation type="submission" date="2022-06" db="EMBL/GenBank/DDBJ databases">
        <title>Uncovering the hologenomic basis of an extraordinary plant invasion.</title>
        <authorList>
            <person name="Bieker V.C."/>
            <person name="Martin M.D."/>
            <person name="Gilbert T."/>
            <person name="Hodgins K."/>
            <person name="Battlay P."/>
            <person name="Petersen B."/>
            <person name="Wilson J."/>
        </authorList>
    </citation>
    <scope>NUCLEOTIDE SEQUENCE</scope>
    <source>
        <strain evidence="2">AA19_3_7</strain>
        <tissue evidence="2">Leaf</tissue>
    </source>
</reference>
<dbReference type="AlphaFoldDB" id="A0AAD5CJA2"/>
<dbReference type="Pfam" id="PF00646">
    <property type="entry name" value="F-box"/>
    <property type="match status" value="1"/>
</dbReference>
<gene>
    <name evidence="2" type="ORF">M8C21_008726</name>
</gene>
<feature type="domain" description="FBD" evidence="1">
    <location>
        <begin position="243"/>
        <end position="315"/>
    </location>
</feature>
<dbReference type="Proteomes" id="UP001206925">
    <property type="component" value="Unassembled WGS sequence"/>
</dbReference>
<evidence type="ECO:0000313" key="3">
    <source>
        <dbReference type="Proteomes" id="UP001206925"/>
    </source>
</evidence>
<organism evidence="2 3">
    <name type="scientific">Ambrosia artemisiifolia</name>
    <name type="common">Common ragweed</name>
    <dbReference type="NCBI Taxonomy" id="4212"/>
    <lineage>
        <taxon>Eukaryota</taxon>
        <taxon>Viridiplantae</taxon>
        <taxon>Streptophyta</taxon>
        <taxon>Embryophyta</taxon>
        <taxon>Tracheophyta</taxon>
        <taxon>Spermatophyta</taxon>
        <taxon>Magnoliopsida</taxon>
        <taxon>eudicotyledons</taxon>
        <taxon>Gunneridae</taxon>
        <taxon>Pentapetalae</taxon>
        <taxon>asterids</taxon>
        <taxon>campanulids</taxon>
        <taxon>Asterales</taxon>
        <taxon>Asteraceae</taxon>
        <taxon>Asteroideae</taxon>
        <taxon>Heliantheae alliance</taxon>
        <taxon>Heliantheae</taxon>
        <taxon>Ambrosia</taxon>
    </lineage>
</organism>
<dbReference type="EMBL" id="JAMZMK010007856">
    <property type="protein sequence ID" value="KAI7742921.1"/>
    <property type="molecule type" value="Genomic_DNA"/>
</dbReference>
<dbReference type="Pfam" id="PF08387">
    <property type="entry name" value="FBD"/>
    <property type="match status" value="1"/>
</dbReference>